<dbReference type="InterPro" id="IPR012902">
    <property type="entry name" value="N_methyl_site"/>
</dbReference>
<dbReference type="SUPFAM" id="SSF54523">
    <property type="entry name" value="Pili subunits"/>
    <property type="match status" value="1"/>
</dbReference>
<accession>A0ABZ0SEB4</accession>
<organism evidence="13 14">
    <name type="scientific">Thiorhodovibrio winogradskyi</name>
    <dbReference type="NCBI Taxonomy" id="77007"/>
    <lineage>
        <taxon>Bacteria</taxon>
        <taxon>Pseudomonadati</taxon>
        <taxon>Pseudomonadota</taxon>
        <taxon>Gammaproteobacteria</taxon>
        <taxon>Chromatiales</taxon>
        <taxon>Chromatiaceae</taxon>
        <taxon>Thiorhodovibrio</taxon>
    </lineage>
</organism>
<dbReference type="InterPro" id="IPR045584">
    <property type="entry name" value="Pilin-like"/>
</dbReference>
<keyword evidence="7 11" id="KW-1133">Transmembrane helix</keyword>
<dbReference type="Gene3D" id="3.55.40.10">
    <property type="entry name" value="minor pseudopilin epsh domain"/>
    <property type="match status" value="1"/>
</dbReference>
<comment type="similarity">
    <text evidence="9">Belongs to the GSP H family.</text>
</comment>
<feature type="transmembrane region" description="Helical" evidence="11">
    <location>
        <begin position="28"/>
        <end position="49"/>
    </location>
</feature>
<protein>
    <recommendedName>
        <fullName evidence="2">Type II secretion system protein H</fullName>
    </recommendedName>
    <alternativeName>
        <fullName evidence="10">General secretion pathway protein H</fullName>
    </alternativeName>
</protein>
<dbReference type="RefSeq" id="WP_328985013.1">
    <property type="nucleotide sequence ID" value="NZ_CP121472.1"/>
</dbReference>
<evidence type="ECO:0000313" key="13">
    <source>
        <dbReference type="EMBL" id="WPL19262.1"/>
    </source>
</evidence>
<evidence type="ECO:0000259" key="12">
    <source>
        <dbReference type="Pfam" id="PF12019"/>
    </source>
</evidence>
<dbReference type="EMBL" id="CP121472">
    <property type="protein sequence ID" value="WPL19262.1"/>
    <property type="molecule type" value="Genomic_DNA"/>
</dbReference>
<evidence type="ECO:0000256" key="3">
    <source>
        <dbReference type="ARBA" id="ARBA00022475"/>
    </source>
</evidence>
<reference evidence="13 14" key="1">
    <citation type="journal article" date="2023" name="Microorganisms">
        <title>Thiorhodovibrio frisius and Trv. litoralis spp. nov., Two Novel Members from a Clade of Fastidious Purple Sulfur Bacteria That Exhibit Unique Red-Shifted Light-Harvesting Capabilities.</title>
        <authorList>
            <person name="Methner A."/>
            <person name="Kuzyk S.B."/>
            <person name="Petersen J."/>
            <person name="Bauer S."/>
            <person name="Brinkmann H."/>
            <person name="Sichau K."/>
            <person name="Wanner G."/>
            <person name="Wolf J."/>
            <person name="Neumann-Schaal M."/>
            <person name="Henke P."/>
            <person name="Tank M."/>
            <person name="Sproer C."/>
            <person name="Bunk B."/>
            <person name="Overmann J."/>
        </authorList>
    </citation>
    <scope>NUCLEOTIDE SEQUENCE [LARGE SCALE GENOMIC DNA]</scope>
    <source>
        <strain evidence="13 14">DSM 6702</strain>
    </source>
</reference>
<gene>
    <name evidence="13" type="ORF">Thiowin_04374</name>
</gene>
<evidence type="ECO:0000256" key="6">
    <source>
        <dbReference type="ARBA" id="ARBA00022692"/>
    </source>
</evidence>
<comment type="subcellular location">
    <subcellularLocation>
        <location evidence="1">Cell inner membrane</location>
        <topology evidence="1">Single-pass membrane protein</topology>
    </subcellularLocation>
</comment>
<evidence type="ECO:0000256" key="4">
    <source>
        <dbReference type="ARBA" id="ARBA00022481"/>
    </source>
</evidence>
<evidence type="ECO:0000256" key="8">
    <source>
        <dbReference type="ARBA" id="ARBA00023136"/>
    </source>
</evidence>
<keyword evidence="14" id="KW-1185">Reference proteome</keyword>
<sequence>MKAPTPITALFDGLKASGLPAVSKGATLLELLVTLSIAAILMSVAVPSFQWMLRTNRIATVTNEMVRALNLARSEAVSRGVSVSICKSPDPGATVAVCDENASWHDGWLIFVDPNRDAQLADQADIIRVGQLSINDTNLSITSNNYARYVIYSPTGVPKGQGNLSNTSIWICIPPEQRNIIVNRVGRIRTTKSSC</sequence>
<evidence type="ECO:0000256" key="7">
    <source>
        <dbReference type="ARBA" id="ARBA00022989"/>
    </source>
</evidence>
<evidence type="ECO:0000256" key="11">
    <source>
        <dbReference type="SAM" id="Phobius"/>
    </source>
</evidence>
<evidence type="ECO:0000313" key="14">
    <source>
        <dbReference type="Proteomes" id="UP001432180"/>
    </source>
</evidence>
<keyword evidence="4" id="KW-0488">Methylation</keyword>
<dbReference type="InterPro" id="IPR022346">
    <property type="entry name" value="T2SS_GspH"/>
</dbReference>
<evidence type="ECO:0000256" key="2">
    <source>
        <dbReference type="ARBA" id="ARBA00021549"/>
    </source>
</evidence>
<feature type="domain" description="General secretion pathway GspH" evidence="12">
    <location>
        <begin position="62"/>
        <end position="186"/>
    </location>
</feature>
<keyword evidence="5" id="KW-0997">Cell inner membrane</keyword>
<dbReference type="NCBIfam" id="TIGR02532">
    <property type="entry name" value="IV_pilin_GFxxxE"/>
    <property type="match status" value="1"/>
</dbReference>
<evidence type="ECO:0000256" key="1">
    <source>
        <dbReference type="ARBA" id="ARBA00004377"/>
    </source>
</evidence>
<name>A0ABZ0SEB4_9GAMM</name>
<dbReference type="Proteomes" id="UP001432180">
    <property type="component" value="Chromosome"/>
</dbReference>
<keyword evidence="3" id="KW-1003">Cell membrane</keyword>
<keyword evidence="6 11" id="KW-0812">Transmembrane</keyword>
<proteinExistence type="inferred from homology"/>
<evidence type="ECO:0000256" key="5">
    <source>
        <dbReference type="ARBA" id="ARBA00022519"/>
    </source>
</evidence>
<evidence type="ECO:0000256" key="10">
    <source>
        <dbReference type="ARBA" id="ARBA00030775"/>
    </source>
</evidence>
<dbReference type="Pfam" id="PF12019">
    <property type="entry name" value="GspH"/>
    <property type="match status" value="1"/>
</dbReference>
<keyword evidence="8 11" id="KW-0472">Membrane</keyword>
<evidence type="ECO:0000256" key="9">
    <source>
        <dbReference type="ARBA" id="ARBA00025772"/>
    </source>
</evidence>